<evidence type="ECO:0000313" key="1">
    <source>
        <dbReference type="EMBL" id="KAK3929409.1"/>
    </source>
</evidence>
<gene>
    <name evidence="1" type="ORF">KUF71_018046</name>
</gene>
<protein>
    <submittedName>
        <fullName evidence="1">Centrosomal protein kizuna</fullName>
    </submittedName>
</protein>
<dbReference type="AlphaFoldDB" id="A0AAE1HYM7"/>
<dbReference type="EMBL" id="JAHWGI010001400">
    <property type="protein sequence ID" value="KAK3929409.1"/>
    <property type="molecule type" value="Genomic_DNA"/>
</dbReference>
<dbReference type="Proteomes" id="UP001219518">
    <property type="component" value="Unassembled WGS sequence"/>
</dbReference>
<proteinExistence type="predicted"/>
<organism evidence="1 2">
    <name type="scientific">Frankliniella fusca</name>
    <dbReference type="NCBI Taxonomy" id="407009"/>
    <lineage>
        <taxon>Eukaryota</taxon>
        <taxon>Metazoa</taxon>
        <taxon>Ecdysozoa</taxon>
        <taxon>Arthropoda</taxon>
        <taxon>Hexapoda</taxon>
        <taxon>Insecta</taxon>
        <taxon>Pterygota</taxon>
        <taxon>Neoptera</taxon>
        <taxon>Paraneoptera</taxon>
        <taxon>Thysanoptera</taxon>
        <taxon>Terebrantia</taxon>
        <taxon>Thripoidea</taxon>
        <taxon>Thripidae</taxon>
        <taxon>Frankliniella</taxon>
    </lineage>
</organism>
<keyword evidence="2" id="KW-1185">Reference proteome</keyword>
<accession>A0AAE1HYM7</accession>
<reference evidence="1" key="1">
    <citation type="submission" date="2021-07" db="EMBL/GenBank/DDBJ databases">
        <authorList>
            <person name="Catto M.A."/>
            <person name="Jacobson A."/>
            <person name="Kennedy G."/>
            <person name="Labadie P."/>
            <person name="Hunt B.G."/>
            <person name="Srinivasan R."/>
        </authorList>
    </citation>
    <scope>NUCLEOTIDE SEQUENCE</scope>
    <source>
        <strain evidence="1">PL_HMW_Pooled</strain>
        <tissue evidence="1">Head</tissue>
    </source>
</reference>
<evidence type="ECO:0000313" key="2">
    <source>
        <dbReference type="Proteomes" id="UP001219518"/>
    </source>
</evidence>
<sequence length="770" mass="88066">MDLSQPHKCGHDRCKQAPTSFASKSELVRHLKNFHIVEREESVSCPEDGQHLSKAHRSWRTETNVQHFIQPQNVTEHPSEDPCLAPAGTPVCSEEPQSNEAFNRIATFYLQLEAENLVPKRTVQKILDGVLCLNSLTHAAISEILIQELNGKIPQTDLNSLLLRVRANDPVRNSRQKCVVGTDLSTDYLHHTIAYVSIRRTVENMLKDPSIQKQVDASFVEEIPERRSYGTVIKNYTDGSAYIKRAKLYGKKRFQIALFADAFNPTSSSSRVDNRKECFDYVIRELKILLTDGILYREEKIPLTLEKINGDNLGQHMLGGFLESFNPNIEYPCRYCEVTNKVYLKKPWILGEKRTQESYNNCVVELKELKERLSVNGQLREDKVYSVKGIKLNSEFNDVPLFHVCQPHLSPCVGHDGFGGAWEYDMAMMISCFVNEKQWMTYDLINRRIQIFKFSGSDCTNVPAAVSASGVKLGGNEVQNWTLIRLFVFFVGDLVQDTSDNVWLLYLQMKSFIEYVCAPQLTVEQICHMKYLSTEYLKARGSEDLPIVLNTTAKTHYTAHFADLYELEGPLCQAWTLWFESKHALLGRVLEMSRTHVNVIATMAKKDQLFNSFLLTQEMFPEGPRNLKHAVPVVLDKYPEAFKEVIRGRVFTEDALDVQAVTIDSQDFKKGDNILLNKEEQLITVGKIMFIICDHKDSFFLVTKYRSVPLLNYGVYEVQTQCSLGCELVHYNSDSDCILQAVYDFHDKLCFSLKYAVLEKSKLDSPDRND</sequence>
<reference evidence="1" key="2">
    <citation type="journal article" date="2023" name="BMC Genomics">
        <title>Pest status, molecular evolution, and epigenetic factors derived from the genome assembly of Frankliniella fusca, a thysanopteran phytovirus vector.</title>
        <authorList>
            <person name="Catto M.A."/>
            <person name="Labadie P.E."/>
            <person name="Jacobson A.L."/>
            <person name="Kennedy G.G."/>
            <person name="Srinivasan R."/>
            <person name="Hunt B.G."/>
        </authorList>
    </citation>
    <scope>NUCLEOTIDE SEQUENCE</scope>
    <source>
        <strain evidence="1">PL_HMW_Pooled</strain>
    </source>
</reference>
<comment type="caution">
    <text evidence="1">The sequence shown here is derived from an EMBL/GenBank/DDBJ whole genome shotgun (WGS) entry which is preliminary data.</text>
</comment>
<name>A0AAE1HYM7_9NEOP</name>